<evidence type="ECO:0008006" key="3">
    <source>
        <dbReference type="Google" id="ProtNLM"/>
    </source>
</evidence>
<proteinExistence type="predicted"/>
<gene>
    <name evidence="1" type="ORF">CVT26_010571</name>
</gene>
<evidence type="ECO:0000313" key="1">
    <source>
        <dbReference type="EMBL" id="PPQ73587.1"/>
    </source>
</evidence>
<dbReference type="OrthoDB" id="2910278at2759"/>
<organism evidence="1 2">
    <name type="scientific">Gymnopilus dilepis</name>
    <dbReference type="NCBI Taxonomy" id="231916"/>
    <lineage>
        <taxon>Eukaryota</taxon>
        <taxon>Fungi</taxon>
        <taxon>Dikarya</taxon>
        <taxon>Basidiomycota</taxon>
        <taxon>Agaricomycotina</taxon>
        <taxon>Agaricomycetes</taxon>
        <taxon>Agaricomycetidae</taxon>
        <taxon>Agaricales</taxon>
        <taxon>Agaricineae</taxon>
        <taxon>Hymenogastraceae</taxon>
        <taxon>Gymnopilus</taxon>
    </lineage>
</organism>
<dbReference type="Proteomes" id="UP000284706">
    <property type="component" value="Unassembled WGS sequence"/>
</dbReference>
<comment type="caution">
    <text evidence="1">The sequence shown here is derived from an EMBL/GenBank/DDBJ whole genome shotgun (WGS) entry which is preliminary data.</text>
</comment>
<keyword evidence="2" id="KW-1185">Reference proteome</keyword>
<sequence>MKMLRDDSYNPPALQIAEEEVLISAENKIRKYLFKAIASLHKLQSVRWTTAKNDEAWTQKIVTEALHSLPSLKALNIDMEYLHVDLPVSFLRNLSRISVSVPASYSTGPSPLLDNFSEAVALSAPGQVTHLELVIQHHYSPSSHPNSLPSLHHFFRLCTTSDKLRLQHLKIKNLSLKLDDFIAPHLVNLTSLDMSNVHELPSDIATESGSSSVAGDIWLQLARMKTHLQQISVSAVTHSFLDYLKAYSGLKSLILKVPTFDDREQSEKYALLFFRGGALAKHVDTLEDLRIHAAYEDHWCFGEHSTSLISKCWRLRHLEMAISTEDLRVPAAEQQSGSVWDDVLVSPFSSVIAQRTSVHFSGISTGRLDNHSCFSFARPGTSNSSVSKSRTLSLCLCLRKRR</sequence>
<evidence type="ECO:0000313" key="2">
    <source>
        <dbReference type="Proteomes" id="UP000284706"/>
    </source>
</evidence>
<dbReference type="EMBL" id="NHYE01005396">
    <property type="protein sequence ID" value="PPQ73587.1"/>
    <property type="molecule type" value="Genomic_DNA"/>
</dbReference>
<reference evidence="1 2" key="1">
    <citation type="journal article" date="2018" name="Evol. Lett.">
        <title>Horizontal gene cluster transfer increased hallucinogenic mushroom diversity.</title>
        <authorList>
            <person name="Reynolds H.T."/>
            <person name="Vijayakumar V."/>
            <person name="Gluck-Thaler E."/>
            <person name="Korotkin H.B."/>
            <person name="Matheny P.B."/>
            <person name="Slot J.C."/>
        </authorList>
    </citation>
    <scope>NUCLEOTIDE SEQUENCE [LARGE SCALE GENOMIC DNA]</scope>
    <source>
        <strain evidence="1 2">SRW20</strain>
    </source>
</reference>
<protein>
    <recommendedName>
        <fullName evidence="3">FBD domain-containing protein</fullName>
    </recommendedName>
</protein>
<accession>A0A409W516</accession>
<dbReference type="InParanoid" id="A0A409W516"/>
<name>A0A409W516_9AGAR</name>
<dbReference type="InterPro" id="IPR032675">
    <property type="entry name" value="LRR_dom_sf"/>
</dbReference>
<dbReference type="AlphaFoldDB" id="A0A409W516"/>
<dbReference type="Gene3D" id="3.80.10.10">
    <property type="entry name" value="Ribonuclease Inhibitor"/>
    <property type="match status" value="1"/>
</dbReference>